<evidence type="ECO:0000313" key="1">
    <source>
        <dbReference type="EMBL" id="KAF7275171.1"/>
    </source>
</evidence>
<keyword evidence="2" id="KW-1185">Reference proteome</keyword>
<proteinExistence type="predicted"/>
<dbReference type="Proteomes" id="UP000625711">
    <property type="component" value="Unassembled WGS sequence"/>
</dbReference>
<evidence type="ECO:0000313" key="2">
    <source>
        <dbReference type="Proteomes" id="UP000625711"/>
    </source>
</evidence>
<accession>A0A834M7V8</accession>
<dbReference type="AlphaFoldDB" id="A0A834M7V8"/>
<gene>
    <name evidence="1" type="ORF">GWI33_012116</name>
</gene>
<name>A0A834M7V8_RHYFE</name>
<organism evidence="1 2">
    <name type="scientific">Rhynchophorus ferrugineus</name>
    <name type="common">Red palm weevil</name>
    <name type="synonym">Curculio ferrugineus</name>
    <dbReference type="NCBI Taxonomy" id="354439"/>
    <lineage>
        <taxon>Eukaryota</taxon>
        <taxon>Metazoa</taxon>
        <taxon>Ecdysozoa</taxon>
        <taxon>Arthropoda</taxon>
        <taxon>Hexapoda</taxon>
        <taxon>Insecta</taxon>
        <taxon>Pterygota</taxon>
        <taxon>Neoptera</taxon>
        <taxon>Endopterygota</taxon>
        <taxon>Coleoptera</taxon>
        <taxon>Polyphaga</taxon>
        <taxon>Cucujiformia</taxon>
        <taxon>Curculionidae</taxon>
        <taxon>Dryophthorinae</taxon>
        <taxon>Rhynchophorus</taxon>
    </lineage>
</organism>
<protein>
    <submittedName>
        <fullName evidence="1">Uncharacterized protein</fullName>
    </submittedName>
</protein>
<sequence length="110" mass="12577">MSADSHERIPHTKYDAQPFGIVVASRRRARSRATRFMLMNGLLRALLPIRLFGDLIEGLNGRPNGRLYKMQEMFYMDEWFPVQEWCAIVAAARTGTGFRLPNAAGMVLYI</sequence>
<dbReference type="EMBL" id="JAACXV010011149">
    <property type="protein sequence ID" value="KAF7275171.1"/>
    <property type="molecule type" value="Genomic_DNA"/>
</dbReference>
<reference evidence="1" key="1">
    <citation type="submission" date="2020-08" db="EMBL/GenBank/DDBJ databases">
        <title>Genome sequencing and assembly of the red palm weevil Rhynchophorus ferrugineus.</title>
        <authorList>
            <person name="Dias G.B."/>
            <person name="Bergman C.M."/>
            <person name="Manee M."/>
        </authorList>
    </citation>
    <scope>NUCLEOTIDE SEQUENCE</scope>
    <source>
        <strain evidence="1">AA-2017</strain>
        <tissue evidence="1">Whole larva</tissue>
    </source>
</reference>
<comment type="caution">
    <text evidence="1">The sequence shown here is derived from an EMBL/GenBank/DDBJ whole genome shotgun (WGS) entry which is preliminary data.</text>
</comment>